<dbReference type="InterPro" id="IPR036179">
    <property type="entry name" value="Ig-like_dom_sf"/>
</dbReference>
<evidence type="ECO:0000313" key="1">
    <source>
        <dbReference type="EMBL" id="KFM72481.1"/>
    </source>
</evidence>
<gene>
    <name evidence="1" type="ORF">X975_22074</name>
</gene>
<dbReference type="AlphaFoldDB" id="A0A087U542"/>
<reference evidence="1 2" key="1">
    <citation type="submission" date="2013-11" db="EMBL/GenBank/DDBJ databases">
        <title>Genome sequencing of Stegodyphus mimosarum.</title>
        <authorList>
            <person name="Bechsgaard J."/>
        </authorList>
    </citation>
    <scope>NUCLEOTIDE SEQUENCE [LARGE SCALE GENOMIC DNA]</scope>
</reference>
<dbReference type="SUPFAM" id="SSF48726">
    <property type="entry name" value="Immunoglobulin"/>
    <property type="match status" value="1"/>
</dbReference>
<evidence type="ECO:0008006" key="3">
    <source>
        <dbReference type="Google" id="ProtNLM"/>
    </source>
</evidence>
<keyword evidence="2" id="KW-1185">Reference proteome</keyword>
<name>A0A087U542_STEMI</name>
<dbReference type="STRING" id="407821.A0A087U542"/>
<proteinExistence type="predicted"/>
<dbReference type="Proteomes" id="UP000054359">
    <property type="component" value="Unassembled WGS sequence"/>
</dbReference>
<organism evidence="1 2">
    <name type="scientific">Stegodyphus mimosarum</name>
    <name type="common">African social velvet spider</name>
    <dbReference type="NCBI Taxonomy" id="407821"/>
    <lineage>
        <taxon>Eukaryota</taxon>
        <taxon>Metazoa</taxon>
        <taxon>Ecdysozoa</taxon>
        <taxon>Arthropoda</taxon>
        <taxon>Chelicerata</taxon>
        <taxon>Arachnida</taxon>
        <taxon>Araneae</taxon>
        <taxon>Araneomorphae</taxon>
        <taxon>Entelegynae</taxon>
        <taxon>Eresoidea</taxon>
        <taxon>Eresidae</taxon>
        <taxon>Stegodyphus</taxon>
    </lineage>
</organism>
<sequence>MLSLDVPTAVMKGDSIWLNCTLDLESDELYSVKWYKNDVEFYRYLPRDHPAGQKYDLPG</sequence>
<feature type="non-terminal residue" evidence="1">
    <location>
        <position position="59"/>
    </location>
</feature>
<dbReference type="PANTHER" id="PTHR21261:SF15">
    <property type="entry name" value="BEATEN PATH IIIA, ISOFORM D-RELATED"/>
    <property type="match status" value="1"/>
</dbReference>
<dbReference type="OMA" id="RDHPAGQ"/>
<evidence type="ECO:0000313" key="2">
    <source>
        <dbReference type="Proteomes" id="UP000054359"/>
    </source>
</evidence>
<accession>A0A087U542</accession>
<dbReference type="EMBL" id="KK118221">
    <property type="protein sequence ID" value="KFM72481.1"/>
    <property type="molecule type" value="Genomic_DNA"/>
</dbReference>
<dbReference type="OrthoDB" id="6343941at2759"/>
<protein>
    <recommendedName>
        <fullName evidence="3">Ig-like domain-containing protein</fullName>
    </recommendedName>
</protein>
<dbReference type="PANTHER" id="PTHR21261">
    <property type="entry name" value="BEAT PROTEIN"/>
    <property type="match status" value="1"/>
</dbReference>